<dbReference type="InterPro" id="IPR026444">
    <property type="entry name" value="Secre_tail"/>
</dbReference>
<evidence type="ECO:0000313" key="3">
    <source>
        <dbReference type="EMBL" id="SHI95558.1"/>
    </source>
</evidence>
<dbReference type="InterPro" id="IPR013783">
    <property type="entry name" value="Ig-like_fold"/>
</dbReference>
<dbReference type="AlphaFoldDB" id="A0A1M6FCV5"/>
<reference evidence="3 4" key="1">
    <citation type="submission" date="2016-11" db="EMBL/GenBank/DDBJ databases">
        <authorList>
            <person name="Jaros S."/>
            <person name="Januszkiewicz K."/>
            <person name="Wedrychowicz H."/>
        </authorList>
    </citation>
    <scope>NUCLEOTIDE SEQUENCE [LARGE SCALE GENOMIC DNA]</scope>
    <source>
        <strain evidence="3 4">DSM 21425</strain>
    </source>
</reference>
<dbReference type="Proteomes" id="UP000184225">
    <property type="component" value="Unassembled WGS sequence"/>
</dbReference>
<evidence type="ECO:0000259" key="2">
    <source>
        <dbReference type="Pfam" id="PF18962"/>
    </source>
</evidence>
<dbReference type="EMBL" id="FQYY01000006">
    <property type="protein sequence ID" value="SHI95558.1"/>
    <property type="molecule type" value="Genomic_DNA"/>
</dbReference>
<dbReference type="Pfam" id="PF18962">
    <property type="entry name" value="Por_Secre_tail"/>
    <property type="match status" value="1"/>
</dbReference>
<keyword evidence="4" id="KW-1185">Reference proteome</keyword>
<dbReference type="InterPro" id="IPR021615">
    <property type="entry name" value="Omp28"/>
</dbReference>
<gene>
    <name evidence="3" type="ORF">SAMN04488096_10676</name>
</gene>
<dbReference type="Pfam" id="PF11551">
    <property type="entry name" value="Omp28"/>
    <property type="match status" value="1"/>
</dbReference>
<proteinExistence type="predicted"/>
<evidence type="ECO:0000313" key="4">
    <source>
        <dbReference type="Proteomes" id="UP000184225"/>
    </source>
</evidence>
<keyword evidence="1" id="KW-0732">Signal</keyword>
<feature type="domain" description="Secretion system C-terminal sorting" evidence="2">
    <location>
        <begin position="522"/>
        <end position="589"/>
    </location>
</feature>
<sequence>MLQLTTNHIEMKKKLLLTSAFALISSLAIQSQTIVSTTPENKNVILEEFTGINCVYCPSGHAIAESIRSSNPNDVFLINVHTGGYAIPSAEQPDFTTSFGSALASQSNLTGYPSGTVNRHVFSGLEMTSGGTAMSRGNWQSAANQILTQSSYVNVATQANVDVATREITVLVEAYFTANGNSTNKLNLALLQNNTEGPQTGGNMGDNYVHQHRLVHLITGQWGEDITTTSQGSFISKTYTYTIPKDYNDIGVELSELEVVAFVTEGNQEIINGHGTDVTYSSSYNNEISLFSVSEIEDSCDGHITPEITISNLGNTPLTSLIIDYNINNGTTYSYTWTGNLVLAQNETITLPEQVASIQQSNIVNISIPTDEDTSNNTNSISFNTSLEGTRNITVEVRTDYFPGEMTWEIYDSAETLVASGGPYVGNTNGSGGGQDAFTTKSHSVTLPQADCYTVKLLDSYGDGWAFWDSTVPTAGFDIYSGSNLLYTIDGSNFGSELEIAGAFRANSTLAVDQNDLKAITIYPNPSTGKLFVSNLDNFDISIADVRGVSVLTAKNLKNNTPINIESLETGVYFVNLKSENTQKTIKLIKE</sequence>
<protein>
    <submittedName>
        <fullName evidence="3">Por secretion system C-terminal sorting domain-containing protein</fullName>
    </submittedName>
</protein>
<organism evidence="3 4">
    <name type="scientific">Mesonia phycicola</name>
    <dbReference type="NCBI Taxonomy" id="579105"/>
    <lineage>
        <taxon>Bacteria</taxon>
        <taxon>Pseudomonadati</taxon>
        <taxon>Bacteroidota</taxon>
        <taxon>Flavobacteriia</taxon>
        <taxon>Flavobacteriales</taxon>
        <taxon>Flavobacteriaceae</taxon>
        <taxon>Mesonia</taxon>
    </lineage>
</organism>
<dbReference type="NCBIfam" id="TIGR04183">
    <property type="entry name" value="Por_Secre_tail"/>
    <property type="match status" value="1"/>
</dbReference>
<dbReference type="Gene3D" id="2.60.40.10">
    <property type="entry name" value="Immunoglobulins"/>
    <property type="match status" value="1"/>
</dbReference>
<evidence type="ECO:0000256" key="1">
    <source>
        <dbReference type="ARBA" id="ARBA00022729"/>
    </source>
</evidence>
<accession>A0A1M6FCV5</accession>
<name>A0A1M6FCV5_9FLAO</name>
<dbReference type="STRING" id="579105.SAMN04488096_10676"/>